<dbReference type="EMBL" id="JBHSXH010000014">
    <property type="protein sequence ID" value="MFC6825244.1"/>
    <property type="molecule type" value="Genomic_DNA"/>
</dbReference>
<proteinExistence type="predicted"/>
<sequence>MAVTPTPQMPASAVARVDATDRTAAQVWQAIAESEGFRNALVDAVRDVLAGVPRLMRPHTLKDAGVTASSGVYATILTSLDRPAETWRHALALETTTRFGSSGLTGTGDCLPLEGLSEGPLAALDAADASPTLAVRLSASFREQGYERRHDVVALLARLGEVCDVRVVTTCLTARWMAREHRGALPSSFREAAVTTLRGEPPITERVDAARDVLDPEDTAVAILRTLADEPGETLSYSELVESVTVKKARVSQILGDLEALDLAERFGPRTDKHVELLPAGTAFVDALGTERGRQVELDAEFSDPGQNSKQCRVTPQAHGEGEGEATDATAGTALYRTRYASRTEHHAAAATAADGSITAAEDLFDTEEIRTRWVSYNPSRSEGYIAVRASGPLQYIVSTALSLASPEFFDRALPVSRLNNIDDSAATLRDARCIGGVSDEAANDGQVLRDTLVKWGKVLAQMTTKLKHGKYDDRNRFRGEIMRSAHGLAGSIVHLLDTAGIDLVRELRVPQWLPHEKLAALAKTVSLATAIQSKYGVFTVYRQVFEQREEKRRAALSPDVDAANPFGEFIGGMVLRGPDANRLARHVEGHLATPGAIHEDAPEIAVRVPVGTTDRSVFAETVTQMCQEKNLAPTREAVTVLRALMESPYAVAEALYALGAEDTGRGLCLDEVRMALATLDADRILPDAPPTARKAVQVLLRSATPLSQAELAEAADVSARSLRRHVECLAALTVVQETDEGLRFALPTRDERGADIRPAVLDDQNAARQDLLFDVALAVVDDTDRFGDPTDHSVKRSERHSMRASFEGRFLGSNPG</sequence>
<dbReference type="InterPro" id="IPR036390">
    <property type="entry name" value="WH_DNA-bd_sf"/>
</dbReference>
<dbReference type="Proteomes" id="UP001596408">
    <property type="component" value="Unassembled WGS sequence"/>
</dbReference>
<protein>
    <submittedName>
        <fullName evidence="2">Uncharacterized protein</fullName>
    </submittedName>
</protein>
<evidence type="ECO:0000313" key="2">
    <source>
        <dbReference type="EMBL" id="MFC6825244.1"/>
    </source>
</evidence>
<dbReference type="SUPFAM" id="SSF46785">
    <property type="entry name" value="Winged helix' DNA-binding domain"/>
    <property type="match status" value="2"/>
</dbReference>
<feature type="region of interest" description="Disordered" evidence="1">
    <location>
        <begin position="302"/>
        <end position="327"/>
    </location>
</feature>
<evidence type="ECO:0000313" key="3">
    <source>
        <dbReference type="Proteomes" id="UP001596408"/>
    </source>
</evidence>
<reference evidence="2 3" key="1">
    <citation type="journal article" date="2019" name="Int. J. Syst. Evol. Microbiol.">
        <title>The Global Catalogue of Microorganisms (GCM) 10K type strain sequencing project: providing services to taxonomists for standard genome sequencing and annotation.</title>
        <authorList>
            <consortium name="The Broad Institute Genomics Platform"/>
            <consortium name="The Broad Institute Genome Sequencing Center for Infectious Disease"/>
            <person name="Wu L."/>
            <person name="Ma J."/>
        </authorList>
    </citation>
    <scope>NUCLEOTIDE SEQUENCE [LARGE SCALE GENOMIC DNA]</scope>
    <source>
        <strain evidence="2 3">YIM 94188</strain>
    </source>
</reference>
<gene>
    <name evidence="2" type="ORF">ACFQEV_09620</name>
</gene>
<dbReference type="AlphaFoldDB" id="A0ABD5U288"/>
<dbReference type="RefSeq" id="WP_379695290.1">
    <property type="nucleotide sequence ID" value="NZ_JBHSXH010000014.1"/>
</dbReference>
<dbReference type="InterPro" id="IPR036388">
    <property type="entry name" value="WH-like_DNA-bd_sf"/>
</dbReference>
<accession>A0ABD5U288</accession>
<feature type="compositionally biased region" description="Polar residues" evidence="1">
    <location>
        <begin position="305"/>
        <end position="314"/>
    </location>
</feature>
<keyword evidence="3" id="KW-1185">Reference proteome</keyword>
<organism evidence="2 3">
    <name type="scientific">Halopelagius fulvigenes</name>
    <dbReference type="NCBI Taxonomy" id="1198324"/>
    <lineage>
        <taxon>Archaea</taxon>
        <taxon>Methanobacteriati</taxon>
        <taxon>Methanobacteriota</taxon>
        <taxon>Stenosarchaea group</taxon>
        <taxon>Halobacteria</taxon>
        <taxon>Halobacteriales</taxon>
        <taxon>Haloferacaceae</taxon>
    </lineage>
</organism>
<comment type="caution">
    <text evidence="2">The sequence shown here is derived from an EMBL/GenBank/DDBJ whole genome shotgun (WGS) entry which is preliminary data.</text>
</comment>
<name>A0ABD5U288_9EURY</name>
<evidence type="ECO:0000256" key="1">
    <source>
        <dbReference type="SAM" id="MobiDB-lite"/>
    </source>
</evidence>
<dbReference type="Gene3D" id="1.10.10.10">
    <property type="entry name" value="Winged helix-like DNA-binding domain superfamily/Winged helix DNA-binding domain"/>
    <property type="match status" value="1"/>
</dbReference>